<evidence type="ECO:0000256" key="2">
    <source>
        <dbReference type="ARBA" id="ARBA00023125"/>
    </source>
</evidence>
<dbReference type="InterPro" id="IPR036390">
    <property type="entry name" value="WH_DNA-bd_sf"/>
</dbReference>
<evidence type="ECO:0000256" key="3">
    <source>
        <dbReference type="ARBA" id="ARBA00023163"/>
    </source>
</evidence>
<proteinExistence type="predicted"/>
<dbReference type="GO" id="GO:0003677">
    <property type="term" value="F:DNA binding"/>
    <property type="evidence" value="ECO:0007669"/>
    <property type="project" value="UniProtKB-KW"/>
</dbReference>
<keyword evidence="2" id="KW-0238">DNA-binding</keyword>
<dbReference type="Gene3D" id="1.10.10.10">
    <property type="entry name" value="Winged helix-like DNA-binding domain superfamily/Winged helix DNA-binding domain"/>
    <property type="match status" value="1"/>
</dbReference>
<dbReference type="AlphaFoldDB" id="A0A2A2IGE7"/>
<dbReference type="PROSITE" id="PS51118">
    <property type="entry name" value="HTH_HXLR"/>
    <property type="match status" value="1"/>
</dbReference>
<keyword evidence="1" id="KW-0805">Transcription regulation</keyword>
<protein>
    <submittedName>
        <fullName evidence="5">Transcriptional regulator</fullName>
    </submittedName>
</protein>
<dbReference type="EMBL" id="NPOA01000003">
    <property type="protein sequence ID" value="PAV30727.1"/>
    <property type="molecule type" value="Genomic_DNA"/>
</dbReference>
<dbReference type="PANTHER" id="PTHR33204:SF37">
    <property type="entry name" value="HTH-TYPE TRANSCRIPTIONAL REGULATOR YODB"/>
    <property type="match status" value="1"/>
</dbReference>
<dbReference type="SUPFAM" id="SSF46785">
    <property type="entry name" value="Winged helix' DNA-binding domain"/>
    <property type="match status" value="1"/>
</dbReference>
<organism evidence="5 6">
    <name type="scientific">Virgibacillus profundi</name>
    <dbReference type="NCBI Taxonomy" id="2024555"/>
    <lineage>
        <taxon>Bacteria</taxon>
        <taxon>Bacillati</taxon>
        <taxon>Bacillota</taxon>
        <taxon>Bacilli</taxon>
        <taxon>Bacillales</taxon>
        <taxon>Bacillaceae</taxon>
        <taxon>Virgibacillus</taxon>
    </lineage>
</organism>
<name>A0A2A2IGE7_9BACI</name>
<dbReference type="PANTHER" id="PTHR33204">
    <property type="entry name" value="TRANSCRIPTIONAL REGULATOR, MARR FAMILY"/>
    <property type="match status" value="1"/>
</dbReference>
<reference evidence="5 6" key="1">
    <citation type="submission" date="2017-08" db="EMBL/GenBank/DDBJ databases">
        <title>Virgibacillus indicus sp. nov. and Virgibacillus profoundi sp. nov, two moderately halophilic bacteria isolated from marine sediment by using the Microfluidic Streak Plate.</title>
        <authorList>
            <person name="Xu B."/>
            <person name="Hu B."/>
            <person name="Wang J."/>
            <person name="Zhu Y."/>
            <person name="Huang L."/>
            <person name="Du W."/>
            <person name="Huang Y."/>
        </authorList>
    </citation>
    <scope>NUCLEOTIDE SEQUENCE [LARGE SCALE GENOMIC DNA]</scope>
    <source>
        <strain evidence="5 6">IO3-P3-H5</strain>
    </source>
</reference>
<evidence type="ECO:0000313" key="5">
    <source>
        <dbReference type="EMBL" id="PAV30727.1"/>
    </source>
</evidence>
<dbReference type="OrthoDB" id="9800966at2"/>
<dbReference type="RefSeq" id="WP_095654693.1">
    <property type="nucleotide sequence ID" value="NZ_NPOA01000003.1"/>
</dbReference>
<dbReference type="InterPro" id="IPR036388">
    <property type="entry name" value="WH-like_DNA-bd_sf"/>
</dbReference>
<evidence type="ECO:0000256" key="1">
    <source>
        <dbReference type="ARBA" id="ARBA00023015"/>
    </source>
</evidence>
<gene>
    <name evidence="5" type="ORF">CIL05_04955</name>
</gene>
<feature type="domain" description="HTH hxlR-type" evidence="4">
    <location>
        <begin position="4"/>
        <end position="106"/>
    </location>
</feature>
<comment type="caution">
    <text evidence="5">The sequence shown here is derived from an EMBL/GenBank/DDBJ whole genome shotgun (WGS) entry which is preliminary data.</text>
</comment>
<keyword evidence="6" id="KW-1185">Reference proteome</keyword>
<dbReference type="Pfam" id="PF01638">
    <property type="entry name" value="HxlR"/>
    <property type="match status" value="1"/>
</dbReference>
<sequence length="112" mass="12648">MNTCPYIESAFQILARKWNGQIIHYLSLCKDYRAHFSELKTDFTGITSRSLSLKLSELVAFELIDKNVTSGSPVTISYELTEKGKALANALKPIQEWAMEYQNVAVSAKEEN</sequence>
<accession>A0A2A2IGE7</accession>
<evidence type="ECO:0000313" key="6">
    <source>
        <dbReference type="Proteomes" id="UP000218887"/>
    </source>
</evidence>
<evidence type="ECO:0000259" key="4">
    <source>
        <dbReference type="PROSITE" id="PS51118"/>
    </source>
</evidence>
<dbReference type="Proteomes" id="UP000218887">
    <property type="component" value="Unassembled WGS sequence"/>
</dbReference>
<dbReference type="InterPro" id="IPR002577">
    <property type="entry name" value="HTH_HxlR"/>
</dbReference>
<keyword evidence="3" id="KW-0804">Transcription</keyword>